<evidence type="ECO:0000313" key="2">
    <source>
        <dbReference type="EMBL" id="KAF8439414.1"/>
    </source>
</evidence>
<feature type="region of interest" description="Disordered" evidence="1">
    <location>
        <begin position="105"/>
        <end position="125"/>
    </location>
</feature>
<reference evidence="2" key="2">
    <citation type="journal article" date="2020" name="Nat. Commun.">
        <title>Large-scale genome sequencing of mycorrhizal fungi provides insights into the early evolution of symbiotic traits.</title>
        <authorList>
            <person name="Miyauchi S."/>
            <person name="Kiss E."/>
            <person name="Kuo A."/>
            <person name="Drula E."/>
            <person name="Kohler A."/>
            <person name="Sanchez-Garcia M."/>
            <person name="Morin E."/>
            <person name="Andreopoulos B."/>
            <person name="Barry K.W."/>
            <person name="Bonito G."/>
            <person name="Buee M."/>
            <person name="Carver A."/>
            <person name="Chen C."/>
            <person name="Cichocki N."/>
            <person name="Clum A."/>
            <person name="Culley D."/>
            <person name="Crous P.W."/>
            <person name="Fauchery L."/>
            <person name="Girlanda M."/>
            <person name="Hayes R.D."/>
            <person name="Keri Z."/>
            <person name="LaButti K."/>
            <person name="Lipzen A."/>
            <person name="Lombard V."/>
            <person name="Magnuson J."/>
            <person name="Maillard F."/>
            <person name="Murat C."/>
            <person name="Nolan M."/>
            <person name="Ohm R.A."/>
            <person name="Pangilinan J."/>
            <person name="Pereira M.F."/>
            <person name="Perotto S."/>
            <person name="Peter M."/>
            <person name="Pfister S."/>
            <person name="Riley R."/>
            <person name="Sitrit Y."/>
            <person name="Stielow J.B."/>
            <person name="Szollosi G."/>
            <person name="Zifcakova L."/>
            <person name="Stursova M."/>
            <person name="Spatafora J.W."/>
            <person name="Tedersoo L."/>
            <person name="Vaario L.M."/>
            <person name="Yamada A."/>
            <person name="Yan M."/>
            <person name="Wang P."/>
            <person name="Xu J."/>
            <person name="Bruns T."/>
            <person name="Baldrian P."/>
            <person name="Vilgalys R."/>
            <person name="Dunand C."/>
            <person name="Henrissat B."/>
            <person name="Grigoriev I.V."/>
            <person name="Hibbett D."/>
            <person name="Nagy L.G."/>
            <person name="Martin F.M."/>
        </authorList>
    </citation>
    <scope>NUCLEOTIDE SEQUENCE</scope>
    <source>
        <strain evidence="2">BED1</strain>
    </source>
</reference>
<feature type="region of interest" description="Disordered" evidence="1">
    <location>
        <begin position="162"/>
        <end position="224"/>
    </location>
</feature>
<protein>
    <submittedName>
        <fullName evidence="2">Uncharacterized protein</fullName>
    </submittedName>
</protein>
<organism evidence="2 3">
    <name type="scientific">Boletus edulis BED1</name>
    <dbReference type="NCBI Taxonomy" id="1328754"/>
    <lineage>
        <taxon>Eukaryota</taxon>
        <taxon>Fungi</taxon>
        <taxon>Dikarya</taxon>
        <taxon>Basidiomycota</taxon>
        <taxon>Agaricomycotina</taxon>
        <taxon>Agaricomycetes</taxon>
        <taxon>Agaricomycetidae</taxon>
        <taxon>Boletales</taxon>
        <taxon>Boletineae</taxon>
        <taxon>Boletaceae</taxon>
        <taxon>Boletoideae</taxon>
        <taxon>Boletus</taxon>
    </lineage>
</organism>
<name>A0AAD4BU49_BOLED</name>
<feature type="compositionally biased region" description="Acidic residues" evidence="1">
    <location>
        <begin position="407"/>
        <end position="421"/>
    </location>
</feature>
<proteinExistence type="predicted"/>
<feature type="compositionally biased region" description="Basic and acidic residues" evidence="1">
    <location>
        <begin position="162"/>
        <end position="171"/>
    </location>
</feature>
<dbReference type="AlphaFoldDB" id="A0AAD4BU49"/>
<evidence type="ECO:0000256" key="1">
    <source>
        <dbReference type="SAM" id="MobiDB-lite"/>
    </source>
</evidence>
<dbReference type="EMBL" id="WHUW01000014">
    <property type="protein sequence ID" value="KAF8439414.1"/>
    <property type="molecule type" value="Genomic_DNA"/>
</dbReference>
<feature type="region of interest" description="Disordered" evidence="1">
    <location>
        <begin position="401"/>
        <end position="421"/>
    </location>
</feature>
<accession>A0AAD4BU49</accession>
<sequence length="421" mass="46598">MPKVPEEIPLSQGMVDRSSSGQLNNIVLIVNHPEEDLAQEKVAHQQDAVAKAKKYPLKMKSTQVQDAGVHVPSVVDKAFVSRAAGGLGQTVTHMDLAATPTLVARKGNVPPRPKTTMNNMLSQPPPHVCLEEAERPLMFEQLALNAPNPNMCKRVRDCEPTPFPEKDKTGDYADSPILSQPRKCVSHEPSPSPAEDNQPRKHANCEPSPFPREDNDYANFPPLSQPRKHAYHCDVLQGDDEEFTTVGKTVKKDADPVIGDGKSLAADTAELNASDKTEKSTTTNSSQDGKKSTNTQPKADNYKLLYLQHIKTLDYFEQQTLEMGILSTILNQVYMNGRLHAGVPMPVELDNIDSEEFILDDVIQDAIEEFSRDVEGFNEQDTEKGNVVEEDRETLAVEVAGQSEGKMEEDMEDIEDIENSE</sequence>
<evidence type="ECO:0000313" key="3">
    <source>
        <dbReference type="Proteomes" id="UP001194468"/>
    </source>
</evidence>
<reference evidence="2" key="1">
    <citation type="submission" date="2019-10" db="EMBL/GenBank/DDBJ databases">
        <authorList>
            <consortium name="DOE Joint Genome Institute"/>
            <person name="Kuo A."/>
            <person name="Miyauchi S."/>
            <person name="Kiss E."/>
            <person name="Drula E."/>
            <person name="Kohler A."/>
            <person name="Sanchez-Garcia M."/>
            <person name="Andreopoulos B."/>
            <person name="Barry K.W."/>
            <person name="Bonito G."/>
            <person name="Buee M."/>
            <person name="Carver A."/>
            <person name="Chen C."/>
            <person name="Cichocki N."/>
            <person name="Clum A."/>
            <person name="Culley D."/>
            <person name="Crous P.W."/>
            <person name="Fauchery L."/>
            <person name="Girlanda M."/>
            <person name="Hayes R."/>
            <person name="Keri Z."/>
            <person name="LaButti K."/>
            <person name="Lipzen A."/>
            <person name="Lombard V."/>
            <person name="Magnuson J."/>
            <person name="Maillard F."/>
            <person name="Morin E."/>
            <person name="Murat C."/>
            <person name="Nolan M."/>
            <person name="Ohm R."/>
            <person name="Pangilinan J."/>
            <person name="Pereira M."/>
            <person name="Perotto S."/>
            <person name="Peter M."/>
            <person name="Riley R."/>
            <person name="Sitrit Y."/>
            <person name="Stielow B."/>
            <person name="Szollosi G."/>
            <person name="Zifcakova L."/>
            <person name="Stursova M."/>
            <person name="Spatafora J.W."/>
            <person name="Tedersoo L."/>
            <person name="Vaario L.-M."/>
            <person name="Yamada A."/>
            <person name="Yan M."/>
            <person name="Wang P."/>
            <person name="Xu J."/>
            <person name="Bruns T."/>
            <person name="Baldrian P."/>
            <person name="Vilgalys R."/>
            <person name="Henrissat B."/>
            <person name="Grigoriev I.V."/>
            <person name="Hibbett D."/>
            <person name="Nagy L.G."/>
            <person name="Martin F.M."/>
        </authorList>
    </citation>
    <scope>NUCLEOTIDE SEQUENCE</scope>
    <source>
        <strain evidence="2">BED1</strain>
    </source>
</reference>
<dbReference type="Proteomes" id="UP001194468">
    <property type="component" value="Unassembled WGS sequence"/>
</dbReference>
<comment type="caution">
    <text evidence="2">The sequence shown here is derived from an EMBL/GenBank/DDBJ whole genome shotgun (WGS) entry which is preliminary data.</text>
</comment>
<feature type="region of interest" description="Disordered" evidence="1">
    <location>
        <begin position="253"/>
        <end position="297"/>
    </location>
</feature>
<gene>
    <name evidence="2" type="ORF">L210DRAFT_981776</name>
</gene>
<feature type="compositionally biased region" description="Polar residues" evidence="1">
    <location>
        <begin position="280"/>
        <end position="297"/>
    </location>
</feature>
<keyword evidence="3" id="KW-1185">Reference proteome</keyword>